<feature type="compositionally biased region" description="Basic and acidic residues" evidence="1">
    <location>
        <begin position="1"/>
        <end position="10"/>
    </location>
</feature>
<comment type="caution">
    <text evidence="2">The sequence shown here is derived from an EMBL/GenBank/DDBJ whole genome shotgun (WGS) entry which is preliminary data.</text>
</comment>
<keyword evidence="3" id="KW-1185">Reference proteome</keyword>
<protein>
    <submittedName>
        <fullName evidence="2">Uncharacterized protein</fullName>
    </submittedName>
</protein>
<gene>
    <name evidence="2" type="ORF">Ddye_004402</name>
</gene>
<sequence>MFQQLLEHRPNLNTPTANTPTPPNIDGVEGIALGCPVGRRPPRAARYEQFEDLSDEDSDEDFTVSWKGRTVTLTEMGQFRLRWFFGYEIGDLWTVFQKP</sequence>
<evidence type="ECO:0000313" key="3">
    <source>
        <dbReference type="Proteomes" id="UP001280121"/>
    </source>
</evidence>
<accession>A0AAD9XVY4</accession>
<organism evidence="2 3">
    <name type="scientific">Dipteronia dyeriana</name>
    <dbReference type="NCBI Taxonomy" id="168575"/>
    <lineage>
        <taxon>Eukaryota</taxon>
        <taxon>Viridiplantae</taxon>
        <taxon>Streptophyta</taxon>
        <taxon>Embryophyta</taxon>
        <taxon>Tracheophyta</taxon>
        <taxon>Spermatophyta</taxon>
        <taxon>Magnoliopsida</taxon>
        <taxon>eudicotyledons</taxon>
        <taxon>Gunneridae</taxon>
        <taxon>Pentapetalae</taxon>
        <taxon>rosids</taxon>
        <taxon>malvids</taxon>
        <taxon>Sapindales</taxon>
        <taxon>Sapindaceae</taxon>
        <taxon>Hippocastanoideae</taxon>
        <taxon>Acereae</taxon>
        <taxon>Dipteronia</taxon>
    </lineage>
</organism>
<evidence type="ECO:0000256" key="1">
    <source>
        <dbReference type="SAM" id="MobiDB-lite"/>
    </source>
</evidence>
<feature type="region of interest" description="Disordered" evidence="1">
    <location>
        <begin position="1"/>
        <end position="25"/>
    </location>
</feature>
<name>A0AAD9XVY4_9ROSI</name>
<evidence type="ECO:0000313" key="2">
    <source>
        <dbReference type="EMBL" id="KAK2665828.1"/>
    </source>
</evidence>
<dbReference type="AlphaFoldDB" id="A0AAD9XVY4"/>
<reference evidence="2" key="1">
    <citation type="journal article" date="2023" name="Plant J.">
        <title>Genome sequences and population genomics provide insights into the demographic history, inbreeding, and mutation load of two 'living fossil' tree species of Dipteronia.</title>
        <authorList>
            <person name="Feng Y."/>
            <person name="Comes H.P."/>
            <person name="Chen J."/>
            <person name="Zhu S."/>
            <person name="Lu R."/>
            <person name="Zhang X."/>
            <person name="Li P."/>
            <person name="Qiu J."/>
            <person name="Olsen K.M."/>
            <person name="Qiu Y."/>
        </authorList>
    </citation>
    <scope>NUCLEOTIDE SEQUENCE</scope>
    <source>
        <strain evidence="2">KIB01</strain>
    </source>
</reference>
<proteinExistence type="predicted"/>
<dbReference type="EMBL" id="JANJYI010000001">
    <property type="protein sequence ID" value="KAK2665828.1"/>
    <property type="molecule type" value="Genomic_DNA"/>
</dbReference>
<dbReference type="Proteomes" id="UP001280121">
    <property type="component" value="Unassembled WGS sequence"/>
</dbReference>